<dbReference type="InterPro" id="IPR002110">
    <property type="entry name" value="Ankyrin_rpt"/>
</dbReference>
<dbReference type="PROSITE" id="PS50088">
    <property type="entry name" value="ANK_REPEAT"/>
    <property type="match status" value="1"/>
</dbReference>
<dbReference type="Gene3D" id="1.25.40.20">
    <property type="entry name" value="Ankyrin repeat-containing domain"/>
    <property type="match status" value="2"/>
</dbReference>
<evidence type="ECO:0000256" key="3">
    <source>
        <dbReference type="PROSITE-ProRule" id="PRU00023"/>
    </source>
</evidence>
<dbReference type="AlphaFoldDB" id="A0A135LT44"/>
<feature type="repeat" description="ANK" evidence="3">
    <location>
        <begin position="230"/>
        <end position="262"/>
    </location>
</feature>
<reference evidence="5 6" key="1">
    <citation type="journal article" date="2016" name="BMC Genomics">
        <title>Genome sequencing and secondary metabolism of the postharvest pathogen Penicillium griseofulvum.</title>
        <authorList>
            <person name="Banani H."/>
            <person name="Marcet-Houben M."/>
            <person name="Ballester A.R."/>
            <person name="Abbruscato P."/>
            <person name="Gonzalez-Candelas L."/>
            <person name="Gabaldon T."/>
            <person name="Spadaro D."/>
        </authorList>
    </citation>
    <scope>NUCLEOTIDE SEQUENCE [LARGE SCALE GENOMIC DNA]</scope>
    <source>
        <strain evidence="5 6">PG3</strain>
    </source>
</reference>
<dbReference type="PANTHER" id="PTHR24189:SF50">
    <property type="entry name" value="ANKYRIN REPEAT AND SOCS BOX PROTEIN 2"/>
    <property type="match status" value="1"/>
</dbReference>
<dbReference type="GeneID" id="63711394"/>
<dbReference type="RefSeq" id="XP_040650632.1">
    <property type="nucleotide sequence ID" value="XM_040796094.1"/>
</dbReference>
<evidence type="ECO:0000256" key="1">
    <source>
        <dbReference type="ARBA" id="ARBA00022737"/>
    </source>
</evidence>
<evidence type="ECO:0000256" key="2">
    <source>
        <dbReference type="ARBA" id="ARBA00023043"/>
    </source>
</evidence>
<evidence type="ECO:0000313" key="5">
    <source>
        <dbReference type="EMBL" id="KXG52096.1"/>
    </source>
</evidence>
<gene>
    <name evidence="5" type="ORF">PGRI_083800</name>
</gene>
<dbReference type="EMBL" id="LHQR01000027">
    <property type="protein sequence ID" value="KXG52096.1"/>
    <property type="molecule type" value="Genomic_DNA"/>
</dbReference>
<dbReference type="STRING" id="5078.A0A135LT44"/>
<dbReference type="PROSITE" id="PS50297">
    <property type="entry name" value="ANK_REP_REGION"/>
    <property type="match status" value="1"/>
</dbReference>
<protein>
    <submittedName>
        <fullName evidence="5">Uncharacterized protein</fullName>
    </submittedName>
</protein>
<feature type="compositionally biased region" description="Pro residues" evidence="4">
    <location>
        <begin position="1"/>
        <end position="13"/>
    </location>
</feature>
<dbReference type="OMA" id="DHYPSRA"/>
<sequence length="287" mass="31889">MDVLPPPDYPPVQPSDYPQIPTRTPPATLEVLRASYVSDGIQKFREIFESQSSSSEGFDICDFYAIMIEAIKRDDVQFIKELLDRGLPMDPLYTLEAVNAKAKDALEVFLKKGWNINQPMSELKPPVLGYAIADEEMVAWLLDHGADPNQQCVIDLTPLSLTVESAPVSVIQLMLSRGGDVRKGQLLHHAIERHSDNIAVLSLLLGKGADINSTMYEDHYPSRALFSFMDLGTPLHKAAELGKADVVRYLVSKGANLNNKDAKGRTALEYARMLNQREVTHALEKGK</sequence>
<keyword evidence="1" id="KW-0677">Repeat</keyword>
<dbReference type="SUPFAM" id="SSF48403">
    <property type="entry name" value="Ankyrin repeat"/>
    <property type="match status" value="1"/>
</dbReference>
<organism evidence="5 6">
    <name type="scientific">Penicillium patulum</name>
    <name type="common">Penicillium griseofulvum</name>
    <dbReference type="NCBI Taxonomy" id="5078"/>
    <lineage>
        <taxon>Eukaryota</taxon>
        <taxon>Fungi</taxon>
        <taxon>Dikarya</taxon>
        <taxon>Ascomycota</taxon>
        <taxon>Pezizomycotina</taxon>
        <taxon>Eurotiomycetes</taxon>
        <taxon>Eurotiomycetidae</taxon>
        <taxon>Eurotiales</taxon>
        <taxon>Aspergillaceae</taxon>
        <taxon>Penicillium</taxon>
    </lineage>
</organism>
<dbReference type="InterPro" id="IPR036770">
    <property type="entry name" value="Ankyrin_rpt-contain_sf"/>
</dbReference>
<dbReference type="SMART" id="SM00248">
    <property type="entry name" value="ANK"/>
    <property type="match status" value="5"/>
</dbReference>
<accession>A0A135LT44</accession>
<proteinExistence type="predicted"/>
<dbReference type="PANTHER" id="PTHR24189">
    <property type="entry name" value="MYOTROPHIN"/>
    <property type="match status" value="1"/>
</dbReference>
<feature type="region of interest" description="Disordered" evidence="4">
    <location>
        <begin position="1"/>
        <end position="24"/>
    </location>
</feature>
<dbReference type="Pfam" id="PF12796">
    <property type="entry name" value="Ank_2"/>
    <property type="match status" value="2"/>
</dbReference>
<keyword evidence="2 3" id="KW-0040">ANK repeat</keyword>
<keyword evidence="6" id="KW-1185">Reference proteome</keyword>
<evidence type="ECO:0000256" key="4">
    <source>
        <dbReference type="SAM" id="MobiDB-lite"/>
    </source>
</evidence>
<dbReference type="InterPro" id="IPR050745">
    <property type="entry name" value="Multifunctional_regulatory"/>
</dbReference>
<comment type="caution">
    <text evidence="5">The sequence shown here is derived from an EMBL/GenBank/DDBJ whole genome shotgun (WGS) entry which is preliminary data.</text>
</comment>
<dbReference type="Proteomes" id="UP000070168">
    <property type="component" value="Unassembled WGS sequence"/>
</dbReference>
<evidence type="ECO:0000313" key="6">
    <source>
        <dbReference type="Proteomes" id="UP000070168"/>
    </source>
</evidence>
<dbReference type="OrthoDB" id="426293at2759"/>
<name>A0A135LT44_PENPA</name>